<accession>A0A810L7B7</accession>
<evidence type="ECO:0000256" key="1">
    <source>
        <dbReference type="SAM" id="MobiDB-lite"/>
    </source>
</evidence>
<feature type="compositionally biased region" description="Pro residues" evidence="1">
    <location>
        <begin position="1"/>
        <end position="30"/>
    </location>
</feature>
<dbReference type="RefSeq" id="WP_030447547.1">
    <property type="nucleotide sequence ID" value="NZ_AP023354.1"/>
</dbReference>
<keyword evidence="2" id="KW-0472">Membrane</keyword>
<feature type="compositionally biased region" description="Pro residues" evidence="1">
    <location>
        <begin position="42"/>
        <end position="55"/>
    </location>
</feature>
<keyword evidence="2" id="KW-0812">Transmembrane</keyword>
<feature type="transmembrane region" description="Helical" evidence="2">
    <location>
        <begin position="98"/>
        <end position="124"/>
    </location>
</feature>
<organism evidence="3 4">
    <name type="scientific">Actinocatenispora sera</name>
    <dbReference type="NCBI Taxonomy" id="390989"/>
    <lineage>
        <taxon>Bacteria</taxon>
        <taxon>Bacillati</taxon>
        <taxon>Actinomycetota</taxon>
        <taxon>Actinomycetes</taxon>
        <taxon>Micromonosporales</taxon>
        <taxon>Micromonosporaceae</taxon>
        <taxon>Actinocatenispora</taxon>
    </lineage>
</organism>
<gene>
    <name evidence="3" type="ORF">Asera_49030</name>
</gene>
<protein>
    <submittedName>
        <fullName evidence="3">Uncharacterized protein</fullName>
    </submittedName>
</protein>
<dbReference type="AlphaFoldDB" id="A0A810L7B7"/>
<evidence type="ECO:0000313" key="4">
    <source>
        <dbReference type="Proteomes" id="UP000680750"/>
    </source>
</evidence>
<reference evidence="3" key="1">
    <citation type="submission" date="2020-08" db="EMBL/GenBank/DDBJ databases">
        <title>Whole genome shotgun sequence of Actinocatenispora sera NBRC 101916.</title>
        <authorList>
            <person name="Komaki H."/>
            <person name="Tamura T."/>
        </authorList>
    </citation>
    <scope>NUCLEOTIDE SEQUENCE</scope>
    <source>
        <strain evidence="3">NBRC 101916</strain>
    </source>
</reference>
<feature type="region of interest" description="Disordered" evidence="1">
    <location>
        <begin position="1"/>
        <end position="86"/>
    </location>
</feature>
<sequence>MSVPPSGPTPPGYDPTGAAPPPSPPDPAAPGAPSDPVAAWRPGPPAEDPAPPDPAPTASAPGWNPYASRTEWADGRVGEGGGTPPAWQRRVRIRRRRWPVLLGVSATCVLLILAGVVVVGLLWIRSAAPGAAGDDINHGPLRQSNYHDWHFRLDDVKLDATKTGGRDLHSCGPVERARSLTAQGCRSGIELDYRTAGDRIRLEQFVLVFDTAAHAKKAGRDLTGDQLRLRRSTLHPHVEGTMVQQSTKQYLVVTVGTAADRADDHRRDTFVHYANADMAAAMIWRD</sequence>
<keyword evidence="2" id="KW-1133">Transmembrane helix</keyword>
<evidence type="ECO:0000313" key="3">
    <source>
        <dbReference type="EMBL" id="BCJ30795.1"/>
    </source>
</evidence>
<dbReference type="Proteomes" id="UP000680750">
    <property type="component" value="Chromosome"/>
</dbReference>
<proteinExistence type="predicted"/>
<dbReference type="KEGG" id="aser:Asera_49030"/>
<evidence type="ECO:0000256" key="2">
    <source>
        <dbReference type="SAM" id="Phobius"/>
    </source>
</evidence>
<keyword evidence="4" id="KW-1185">Reference proteome</keyword>
<dbReference type="EMBL" id="AP023354">
    <property type="protein sequence ID" value="BCJ30795.1"/>
    <property type="molecule type" value="Genomic_DNA"/>
</dbReference>
<dbReference type="OrthoDB" id="4537560at2"/>
<name>A0A810L7B7_9ACTN</name>